<dbReference type="AlphaFoldDB" id="A0A426YKC2"/>
<dbReference type="Proteomes" id="UP000287651">
    <property type="component" value="Unassembled WGS sequence"/>
</dbReference>
<evidence type="ECO:0000313" key="2">
    <source>
        <dbReference type="EMBL" id="RRT52192.1"/>
    </source>
</evidence>
<proteinExistence type="predicted"/>
<name>A0A426YKC2_ENSVE</name>
<protein>
    <submittedName>
        <fullName evidence="2">Uncharacterized protein</fullName>
    </submittedName>
</protein>
<feature type="region of interest" description="Disordered" evidence="1">
    <location>
        <begin position="59"/>
        <end position="159"/>
    </location>
</feature>
<evidence type="ECO:0000313" key="3">
    <source>
        <dbReference type="Proteomes" id="UP000287651"/>
    </source>
</evidence>
<reference evidence="2 3" key="1">
    <citation type="journal article" date="2014" name="Agronomy (Basel)">
        <title>A Draft Genome Sequence for Ensete ventricosum, the Drought-Tolerant Tree Against Hunger.</title>
        <authorList>
            <person name="Harrison J."/>
            <person name="Moore K.A."/>
            <person name="Paszkiewicz K."/>
            <person name="Jones T."/>
            <person name="Grant M."/>
            <person name="Ambacheew D."/>
            <person name="Muzemil S."/>
            <person name="Studholme D.J."/>
        </authorList>
    </citation>
    <scope>NUCLEOTIDE SEQUENCE [LARGE SCALE GENOMIC DNA]</scope>
</reference>
<dbReference type="EMBL" id="AMZH03011806">
    <property type="protein sequence ID" value="RRT52192.1"/>
    <property type="molecule type" value="Genomic_DNA"/>
</dbReference>
<sequence length="159" mass="17527">MHLLRFSNSGIKAKVFVRKISFKLRVMRLNPIESFYAFLLHYYSERSEERRLATAIPPTRVADHRRPLAGVATHSQAGSRRRSPVEAPSRRWSPVEAVARRGATANGHNRLQRGGRLQGARKGLPPTASPTNSKGDDRRGGDPLVGAVAPTAERGQEGL</sequence>
<organism evidence="2 3">
    <name type="scientific">Ensete ventricosum</name>
    <name type="common">Abyssinian banana</name>
    <name type="synonym">Musa ensete</name>
    <dbReference type="NCBI Taxonomy" id="4639"/>
    <lineage>
        <taxon>Eukaryota</taxon>
        <taxon>Viridiplantae</taxon>
        <taxon>Streptophyta</taxon>
        <taxon>Embryophyta</taxon>
        <taxon>Tracheophyta</taxon>
        <taxon>Spermatophyta</taxon>
        <taxon>Magnoliopsida</taxon>
        <taxon>Liliopsida</taxon>
        <taxon>Zingiberales</taxon>
        <taxon>Musaceae</taxon>
        <taxon>Ensete</taxon>
    </lineage>
</organism>
<accession>A0A426YKC2</accession>
<feature type="compositionally biased region" description="Low complexity" evidence="1">
    <location>
        <begin position="112"/>
        <end position="124"/>
    </location>
</feature>
<comment type="caution">
    <text evidence="2">The sequence shown here is derived from an EMBL/GenBank/DDBJ whole genome shotgun (WGS) entry which is preliminary data.</text>
</comment>
<gene>
    <name evidence="2" type="ORF">B296_00037534</name>
</gene>
<evidence type="ECO:0000256" key="1">
    <source>
        <dbReference type="SAM" id="MobiDB-lite"/>
    </source>
</evidence>